<evidence type="ECO:0000313" key="2">
    <source>
        <dbReference type="Proteomes" id="UP001178507"/>
    </source>
</evidence>
<dbReference type="EMBL" id="CAUJNA010001035">
    <property type="protein sequence ID" value="CAJ1383637.1"/>
    <property type="molecule type" value="Genomic_DNA"/>
</dbReference>
<dbReference type="AlphaFoldDB" id="A0AA36I9N3"/>
<proteinExistence type="predicted"/>
<protein>
    <submittedName>
        <fullName evidence="1">Uncharacterized protein</fullName>
    </submittedName>
</protein>
<reference evidence="1" key="1">
    <citation type="submission" date="2023-08" db="EMBL/GenBank/DDBJ databases">
        <authorList>
            <person name="Chen Y."/>
            <person name="Shah S."/>
            <person name="Dougan E. K."/>
            <person name="Thang M."/>
            <person name="Chan C."/>
        </authorList>
    </citation>
    <scope>NUCLEOTIDE SEQUENCE</scope>
</reference>
<organism evidence="1 2">
    <name type="scientific">Effrenium voratum</name>
    <dbReference type="NCBI Taxonomy" id="2562239"/>
    <lineage>
        <taxon>Eukaryota</taxon>
        <taxon>Sar</taxon>
        <taxon>Alveolata</taxon>
        <taxon>Dinophyceae</taxon>
        <taxon>Suessiales</taxon>
        <taxon>Symbiodiniaceae</taxon>
        <taxon>Effrenium</taxon>
    </lineage>
</organism>
<sequence length="276" mass="29338">MLKSLVFGSGLSGLSGSAWRSAPRLAAVAQLELRFDSQDTALLVMLQVSLSACVLSMEELQFVSCAEGPEASSFQLLWLTGFGYLVFFISAGELLVSSLYVSPFQVSWAVSRSLGGGVTGLTPDPLRRLAWAERLVNGDFGLQLVDGDGSRLAVGSLNAKEPQLDLLLALPGDLQAQLPSGALLALDARALRLGLRQGNDLHFGPPLDGGLFALSAKIQGLHTEAILVTDAALQLVADYSCQLPPAEYYAPCKQYEVKLSQMNQLLAVACKLTVDV</sequence>
<gene>
    <name evidence="1" type="ORF">EVOR1521_LOCUS10714</name>
</gene>
<keyword evidence="2" id="KW-1185">Reference proteome</keyword>
<dbReference type="Proteomes" id="UP001178507">
    <property type="component" value="Unassembled WGS sequence"/>
</dbReference>
<name>A0AA36I9N3_9DINO</name>
<evidence type="ECO:0000313" key="1">
    <source>
        <dbReference type="EMBL" id="CAJ1383637.1"/>
    </source>
</evidence>
<comment type="caution">
    <text evidence="1">The sequence shown here is derived from an EMBL/GenBank/DDBJ whole genome shotgun (WGS) entry which is preliminary data.</text>
</comment>
<accession>A0AA36I9N3</accession>